<evidence type="ECO:0000313" key="4">
    <source>
        <dbReference type="Proteomes" id="UP000716291"/>
    </source>
</evidence>
<feature type="region of interest" description="Disordered" evidence="1">
    <location>
        <begin position="683"/>
        <end position="714"/>
    </location>
</feature>
<dbReference type="SUPFAM" id="SSF64268">
    <property type="entry name" value="PX domain"/>
    <property type="match status" value="1"/>
</dbReference>
<dbReference type="Gene3D" id="3.30.1520.10">
    <property type="entry name" value="Phox-like domain"/>
    <property type="match status" value="1"/>
</dbReference>
<dbReference type="CDD" id="cd06869">
    <property type="entry name" value="PX_UP2_fungi"/>
    <property type="match status" value="1"/>
</dbReference>
<comment type="caution">
    <text evidence="3">The sequence shown here is derived from an EMBL/GenBank/DDBJ whole genome shotgun (WGS) entry which is preliminary data.</text>
</comment>
<dbReference type="PANTHER" id="PTHR47185:SF1">
    <property type="entry name" value="PX DOMAIN-CONTAINING PROTEIN YPR097W"/>
    <property type="match status" value="1"/>
</dbReference>
<sequence>MEFTPKQLHYFKRELITDQLNREISLLIHNPDTVLDDKDNNSPLLSYVFHNIITQFPLLKQTKQDEFWQKCKILLNEFNKAQLDNFYSPQHAESSLQRKHIQRKLKKSLVFAYCASIKTANGQEESIKISESLPSVATTKQPWINIVTVRQVKEKRRLREVTHAEFVIETRLDDDKVVHVAKRYRDFRRLRNELKRHYPHLPTVPHKYQSQKQEKFYREQDRLSLRGFLHHLLDHVGKNTILLSFLTKDPIGFVPQEDCWGREEADAERAKEQDLCQQEVDNRVKDMHATLEELKKEMIRPGGLIEMFGIIKQTKDIQDLPSSLKRAFEWGRINFAFALHKQFVTLDTANENLNQLRKTHSMMPYRTLSMILKISNPMYMVKGVLDLFLAQPFGSKSLFQRILISNMNEESKSLQKSIERLKEKISSEKVSEKVLNAIYTPKQSNWKDYRSSTAEMVALLENEEIEPILSPKELSDLLDEDKLKNIYQLWDLYGRVREQEVMMELVFQGVTGELLREFIAVFYQPLAQVYRAADISTSIRHVAAFIDDLLNTIEQDDSIQSFINLIMRHEQNFYDFVYKVHTQEASHVFDELIRYVDKLFTFMTQGIPGQVDLNQCVGQAGIQSEELKDQLLTEIDSLCEYRYKQKMYRFERTRNKLMAHSGLVPNEQDEQIIEGFEDLQEESDDYYSTDDSSEPSSSLHTNTSNNSSNADIDPPLLTLIPKITKYFIGHVVQLMNTLPTTST</sequence>
<feature type="compositionally biased region" description="Acidic residues" evidence="1">
    <location>
        <begin position="683"/>
        <end position="693"/>
    </location>
</feature>
<dbReference type="PANTHER" id="PTHR47185">
    <property type="entry name" value="PX DOMAIN-CONTAINING PROTEIN YPR097W"/>
    <property type="match status" value="1"/>
</dbReference>
<reference evidence="3" key="1">
    <citation type="journal article" date="2020" name="Microb. Genom.">
        <title>Genetic diversity of clinical and environmental Mucorales isolates obtained from an investigation of mucormycosis cases among solid organ transplant recipients.</title>
        <authorList>
            <person name="Nguyen M.H."/>
            <person name="Kaul D."/>
            <person name="Muto C."/>
            <person name="Cheng S.J."/>
            <person name="Richter R.A."/>
            <person name="Bruno V.M."/>
            <person name="Liu G."/>
            <person name="Beyhan S."/>
            <person name="Sundermann A.J."/>
            <person name="Mounaud S."/>
            <person name="Pasculle A.W."/>
            <person name="Nierman W.C."/>
            <person name="Driscoll E."/>
            <person name="Cumbie R."/>
            <person name="Clancy C.J."/>
            <person name="Dupont C.L."/>
        </authorList>
    </citation>
    <scope>NUCLEOTIDE SEQUENCE</scope>
    <source>
        <strain evidence="3">GL11</strain>
    </source>
</reference>
<dbReference type="PROSITE" id="PS50195">
    <property type="entry name" value="PX"/>
    <property type="match status" value="1"/>
</dbReference>
<evidence type="ECO:0000259" key="2">
    <source>
        <dbReference type="PROSITE" id="PS50195"/>
    </source>
</evidence>
<dbReference type="EMBL" id="JAANQT010000737">
    <property type="protein sequence ID" value="KAG1308742.1"/>
    <property type="molecule type" value="Genomic_DNA"/>
</dbReference>
<organism evidence="3 4">
    <name type="scientific">Rhizopus oryzae</name>
    <name type="common">Mucormycosis agent</name>
    <name type="synonym">Rhizopus arrhizus var. delemar</name>
    <dbReference type="NCBI Taxonomy" id="64495"/>
    <lineage>
        <taxon>Eukaryota</taxon>
        <taxon>Fungi</taxon>
        <taxon>Fungi incertae sedis</taxon>
        <taxon>Mucoromycota</taxon>
        <taxon>Mucoromycotina</taxon>
        <taxon>Mucoromycetes</taxon>
        <taxon>Mucorales</taxon>
        <taxon>Mucorineae</taxon>
        <taxon>Rhizopodaceae</taxon>
        <taxon>Rhizopus</taxon>
    </lineage>
</organism>
<dbReference type="Pfam" id="PF00787">
    <property type="entry name" value="PX"/>
    <property type="match status" value="1"/>
</dbReference>
<name>A0A9P6X9W4_RHIOR</name>
<dbReference type="GO" id="GO:0035091">
    <property type="term" value="F:phosphatidylinositol binding"/>
    <property type="evidence" value="ECO:0007669"/>
    <property type="project" value="InterPro"/>
</dbReference>
<dbReference type="InterPro" id="IPR024554">
    <property type="entry name" value="LEC1-like_C"/>
</dbReference>
<proteinExistence type="predicted"/>
<accession>A0A9P6X9W4</accession>
<dbReference type="InterPro" id="IPR047168">
    <property type="entry name" value="LEC1-like"/>
</dbReference>
<dbReference type="Proteomes" id="UP000716291">
    <property type="component" value="Unassembled WGS sequence"/>
</dbReference>
<dbReference type="AlphaFoldDB" id="A0A9P6X9W4"/>
<dbReference type="InterPro" id="IPR001683">
    <property type="entry name" value="PX_dom"/>
</dbReference>
<gene>
    <name evidence="3" type="ORF">G6F64_005821</name>
</gene>
<dbReference type="Pfam" id="PF12828">
    <property type="entry name" value="PXB"/>
    <property type="match status" value="1"/>
</dbReference>
<dbReference type="OrthoDB" id="2117459at2759"/>
<dbReference type="Pfam" id="PF12825">
    <property type="entry name" value="DUF3818"/>
    <property type="match status" value="1"/>
</dbReference>
<feature type="domain" description="PX" evidence="2">
    <location>
        <begin position="144"/>
        <end position="253"/>
    </location>
</feature>
<dbReference type="InterPro" id="IPR036871">
    <property type="entry name" value="PX_dom_sf"/>
</dbReference>
<evidence type="ECO:0000313" key="3">
    <source>
        <dbReference type="EMBL" id="KAG1308742.1"/>
    </source>
</evidence>
<protein>
    <recommendedName>
        <fullName evidence="2">PX domain-containing protein</fullName>
    </recommendedName>
</protein>
<evidence type="ECO:0000256" key="1">
    <source>
        <dbReference type="SAM" id="MobiDB-lite"/>
    </source>
</evidence>
<feature type="compositionally biased region" description="Low complexity" evidence="1">
    <location>
        <begin position="694"/>
        <end position="709"/>
    </location>
</feature>
<dbReference type="InterPro" id="IPR024555">
    <property type="entry name" value="PX-associated"/>
</dbReference>
<keyword evidence="4" id="KW-1185">Reference proteome</keyword>